<dbReference type="GO" id="GO:0016740">
    <property type="term" value="F:transferase activity"/>
    <property type="evidence" value="ECO:0007669"/>
    <property type="project" value="UniProtKB-KW"/>
</dbReference>
<dbReference type="EMBL" id="ML210263">
    <property type="protein sequence ID" value="TFK21604.1"/>
    <property type="molecule type" value="Genomic_DNA"/>
</dbReference>
<accession>A0A5C3KMT4</accession>
<protein>
    <submittedName>
        <fullName evidence="1">Uncharacterized protein</fullName>
    </submittedName>
</protein>
<organism evidence="1 2">
    <name type="scientific">Coprinopsis marcescibilis</name>
    <name type="common">Agaric fungus</name>
    <name type="synonym">Psathyrella marcescibilis</name>
    <dbReference type="NCBI Taxonomy" id="230819"/>
    <lineage>
        <taxon>Eukaryota</taxon>
        <taxon>Fungi</taxon>
        <taxon>Dikarya</taxon>
        <taxon>Basidiomycota</taxon>
        <taxon>Agaricomycotina</taxon>
        <taxon>Agaricomycetes</taxon>
        <taxon>Agaricomycetidae</taxon>
        <taxon>Agaricales</taxon>
        <taxon>Agaricineae</taxon>
        <taxon>Psathyrellaceae</taxon>
        <taxon>Coprinopsis</taxon>
    </lineage>
</organism>
<evidence type="ECO:0000313" key="2">
    <source>
        <dbReference type="Proteomes" id="UP000307440"/>
    </source>
</evidence>
<reference evidence="1 2" key="1">
    <citation type="journal article" date="2019" name="Nat. Ecol. Evol.">
        <title>Megaphylogeny resolves global patterns of mushroom evolution.</title>
        <authorList>
            <person name="Varga T."/>
            <person name="Krizsan K."/>
            <person name="Foldi C."/>
            <person name="Dima B."/>
            <person name="Sanchez-Garcia M."/>
            <person name="Sanchez-Ramirez S."/>
            <person name="Szollosi G.J."/>
            <person name="Szarkandi J.G."/>
            <person name="Papp V."/>
            <person name="Albert L."/>
            <person name="Andreopoulos W."/>
            <person name="Angelini C."/>
            <person name="Antonin V."/>
            <person name="Barry K.W."/>
            <person name="Bougher N.L."/>
            <person name="Buchanan P."/>
            <person name="Buyck B."/>
            <person name="Bense V."/>
            <person name="Catcheside P."/>
            <person name="Chovatia M."/>
            <person name="Cooper J."/>
            <person name="Damon W."/>
            <person name="Desjardin D."/>
            <person name="Finy P."/>
            <person name="Geml J."/>
            <person name="Haridas S."/>
            <person name="Hughes K."/>
            <person name="Justo A."/>
            <person name="Karasinski D."/>
            <person name="Kautmanova I."/>
            <person name="Kiss B."/>
            <person name="Kocsube S."/>
            <person name="Kotiranta H."/>
            <person name="LaButti K.M."/>
            <person name="Lechner B.E."/>
            <person name="Liimatainen K."/>
            <person name="Lipzen A."/>
            <person name="Lukacs Z."/>
            <person name="Mihaltcheva S."/>
            <person name="Morgado L.N."/>
            <person name="Niskanen T."/>
            <person name="Noordeloos M.E."/>
            <person name="Ohm R.A."/>
            <person name="Ortiz-Santana B."/>
            <person name="Ovrebo C."/>
            <person name="Racz N."/>
            <person name="Riley R."/>
            <person name="Savchenko A."/>
            <person name="Shiryaev A."/>
            <person name="Soop K."/>
            <person name="Spirin V."/>
            <person name="Szebenyi C."/>
            <person name="Tomsovsky M."/>
            <person name="Tulloss R.E."/>
            <person name="Uehling J."/>
            <person name="Grigoriev I.V."/>
            <person name="Vagvolgyi C."/>
            <person name="Papp T."/>
            <person name="Martin F.M."/>
            <person name="Miettinen O."/>
            <person name="Hibbett D.S."/>
            <person name="Nagy L.G."/>
        </authorList>
    </citation>
    <scope>NUCLEOTIDE SEQUENCE [LARGE SCALE GENOMIC DNA]</scope>
    <source>
        <strain evidence="1 2">CBS 121175</strain>
    </source>
</reference>
<dbReference type="CDD" id="cd11296">
    <property type="entry name" value="O-FucT_like"/>
    <property type="match status" value="1"/>
</dbReference>
<sequence length="415" mass="47514">MAELIADTHVAAPAVEDVEVYDASTVLNGPPTDKFRDNLLQDKKYITTFLSAGWTNDVMTYINLIYLGKITERIPIIGSFIPTHIGSTVPPIPFNEVFDVPRLRRELKMPVLEWNEVKKNSSLEYDELGCWNTWEASQPREAFPRSSRQPDMLGLDISYTKAPTWIKIIPDNAQQLWISFWGLAMLAFPEGIRDFSVEPAESPRMKLKLPVDEQLMCYDYLYYAGAQVPFEYDNDFSPAWRFVGKHLHWTPRIADLGDQYVRRTLGVTDGEKTPAFIAIHIRHGDFKNVCRDIPLSDCFAPLSAVSRRVEEVKKELLDKKGIYVEHVIMTSDEKDPKWWEEVKERGWYTVDHSQTVEQHGSWYPVLIDAVIQSGGMGFVGTDQSTMSVLARRRVESWRDGAVRTVKWGKPGADDH</sequence>
<proteinExistence type="predicted"/>
<dbReference type="GO" id="GO:0006004">
    <property type="term" value="P:fucose metabolic process"/>
    <property type="evidence" value="ECO:0007669"/>
    <property type="project" value="UniProtKB-KW"/>
</dbReference>
<name>A0A5C3KMT4_COPMA</name>
<dbReference type="Gene3D" id="3.40.50.11350">
    <property type="match status" value="1"/>
</dbReference>
<dbReference type="OrthoDB" id="423313at2759"/>
<evidence type="ECO:0000313" key="1">
    <source>
        <dbReference type="EMBL" id="TFK21604.1"/>
    </source>
</evidence>
<dbReference type="STRING" id="230819.A0A5C3KMT4"/>
<dbReference type="Proteomes" id="UP000307440">
    <property type="component" value="Unassembled WGS sequence"/>
</dbReference>
<dbReference type="AlphaFoldDB" id="A0A5C3KMT4"/>
<gene>
    <name evidence="1" type="ORF">FA15DRAFT_597574</name>
</gene>
<keyword evidence="2" id="KW-1185">Reference proteome</keyword>